<dbReference type="Proteomes" id="UP001139344">
    <property type="component" value="Unassembled WGS sequence"/>
</dbReference>
<proteinExistence type="predicted"/>
<dbReference type="SUPFAM" id="SSF51735">
    <property type="entry name" value="NAD(P)-binding Rossmann-fold domains"/>
    <property type="match status" value="1"/>
</dbReference>
<evidence type="ECO:0000259" key="2">
    <source>
        <dbReference type="Pfam" id="PF19051"/>
    </source>
</evidence>
<dbReference type="RefSeq" id="WP_240099662.1">
    <property type="nucleotide sequence ID" value="NZ_JAJSON010000025.1"/>
</dbReference>
<dbReference type="InterPro" id="IPR043906">
    <property type="entry name" value="Gfo/Idh/MocA_OxRdtase_bact_C"/>
</dbReference>
<feature type="domain" description="Gfo/Idh/MocA-like oxidoreductase N-terminal" evidence="1">
    <location>
        <begin position="51"/>
        <end position="168"/>
    </location>
</feature>
<gene>
    <name evidence="3" type="ORF">LU635_12295</name>
</gene>
<dbReference type="EMBL" id="JAJSON010000025">
    <property type="protein sequence ID" value="MCG9972421.1"/>
    <property type="molecule type" value="Genomic_DNA"/>
</dbReference>
<dbReference type="PANTHER" id="PTHR43818">
    <property type="entry name" value="BCDNA.GH03377"/>
    <property type="match status" value="1"/>
</dbReference>
<accession>A0A9X2A802</accession>
<dbReference type="InterPro" id="IPR036291">
    <property type="entry name" value="NAD(P)-bd_dom_sf"/>
</dbReference>
<dbReference type="AlphaFoldDB" id="A0A9X2A802"/>
<dbReference type="InterPro" id="IPR000683">
    <property type="entry name" value="Gfo/Idh/MocA-like_OxRdtase_N"/>
</dbReference>
<dbReference type="Pfam" id="PF01408">
    <property type="entry name" value="GFO_IDH_MocA"/>
    <property type="match status" value="1"/>
</dbReference>
<dbReference type="InterPro" id="IPR050463">
    <property type="entry name" value="Gfo/Idh/MocA_oxidrdct_glycsds"/>
</dbReference>
<dbReference type="PROSITE" id="PS51318">
    <property type="entry name" value="TAT"/>
    <property type="match status" value="1"/>
</dbReference>
<reference evidence="3" key="1">
    <citation type="submission" date="2021-12" db="EMBL/GenBank/DDBJ databases">
        <title>Description of Gramella crocea sp. nov., a new bacterium isolated from activated sludge.</title>
        <authorList>
            <person name="Zhang X."/>
        </authorList>
    </citation>
    <scope>NUCLEOTIDE SEQUENCE</scope>
    <source>
        <strain evidence="3">YB25</strain>
    </source>
</reference>
<evidence type="ECO:0000313" key="3">
    <source>
        <dbReference type="EMBL" id="MCG9972421.1"/>
    </source>
</evidence>
<organism evidence="3 4">
    <name type="scientific">Christiangramia crocea</name>
    <dbReference type="NCBI Taxonomy" id="2904124"/>
    <lineage>
        <taxon>Bacteria</taxon>
        <taxon>Pseudomonadati</taxon>
        <taxon>Bacteroidota</taxon>
        <taxon>Flavobacteriia</taxon>
        <taxon>Flavobacteriales</taxon>
        <taxon>Flavobacteriaceae</taxon>
        <taxon>Christiangramia</taxon>
    </lineage>
</organism>
<dbReference type="GO" id="GO:0000166">
    <property type="term" value="F:nucleotide binding"/>
    <property type="evidence" value="ECO:0007669"/>
    <property type="project" value="InterPro"/>
</dbReference>
<comment type="caution">
    <text evidence="3">The sequence shown here is derived from an EMBL/GenBank/DDBJ whole genome shotgun (WGS) entry which is preliminary data.</text>
</comment>
<dbReference type="InterPro" id="IPR006311">
    <property type="entry name" value="TAT_signal"/>
</dbReference>
<evidence type="ECO:0000313" key="4">
    <source>
        <dbReference type="Proteomes" id="UP001139344"/>
    </source>
</evidence>
<keyword evidence="4" id="KW-1185">Reference proteome</keyword>
<sequence>MKKTTIKNSAQDSRRDFIKKSALVGGAFMIVPRHVLGGPGFIAPSDKLLIAGIGVGGKGQSDLQSFYESGKAEIAFLCDVDDRRAATSRKNFPKAKYYKDYREMIEKESNNFDAVSISTPDHNHAVQTMAAMEHGKHVYVQKPLTHDIYEARKLTEAAEKFKVVTQMGNQGASGDGVRKMKEWYDAGLIGEVEEVYVWTNRPVWPQGIPWPKSSSPVPSELDWKLWLGTAPYKEYVDGLVPFNWRGWWDYGTGALGDMGCHLIEPPFSVLGLKYPKEVECSVGSVYVDEFRRGYFPESCPPSSHVIMKFDGMEENSKDITLHWMDGGIKPMRPEELGADETFGDGGNGALIIGSKGKMMCSTYGANPRLLPTSKTDEVNVPQKYERVPGGADGHYAQWVEGAIAGYGNKKLSSPFEIAGPLTETLLIANLAIRGYDIQKSRMNEEGEKQIYYPGRDIKMLWDAENMRVTNFDEANQFVKREYPEGFTL</sequence>
<dbReference type="Gene3D" id="3.40.50.720">
    <property type="entry name" value="NAD(P)-binding Rossmann-like Domain"/>
    <property type="match status" value="1"/>
</dbReference>
<name>A0A9X2A802_9FLAO</name>
<dbReference type="SUPFAM" id="SSF55347">
    <property type="entry name" value="Glyceraldehyde-3-phosphate dehydrogenase-like, C-terminal domain"/>
    <property type="match status" value="1"/>
</dbReference>
<dbReference type="Gene3D" id="3.30.360.10">
    <property type="entry name" value="Dihydrodipicolinate Reductase, domain 2"/>
    <property type="match status" value="1"/>
</dbReference>
<dbReference type="PANTHER" id="PTHR43818:SF10">
    <property type="entry name" value="NADH-DEPENDENT DEHYDROGENASE-RELATED"/>
    <property type="match status" value="1"/>
</dbReference>
<feature type="domain" description="Gfo/Idh/MocA-like oxidoreductase bacterial type C-terminal" evidence="2">
    <location>
        <begin position="214"/>
        <end position="273"/>
    </location>
</feature>
<dbReference type="Pfam" id="PF19051">
    <property type="entry name" value="GFO_IDH_MocA_C2"/>
    <property type="match status" value="1"/>
</dbReference>
<protein>
    <submittedName>
        <fullName evidence="3">Gfo/Idh/MocA family oxidoreductase</fullName>
    </submittedName>
</protein>
<evidence type="ECO:0000259" key="1">
    <source>
        <dbReference type="Pfam" id="PF01408"/>
    </source>
</evidence>